<proteinExistence type="inferred from homology"/>
<dbReference type="Gene3D" id="2.30.38.10">
    <property type="entry name" value="Luciferase, Domain 3"/>
    <property type="match status" value="1"/>
</dbReference>
<keyword evidence="10" id="KW-0455">Luminescence</keyword>
<sequence>MPLRQVTEVAAPSFDGSSGDAEAGLASIEVGGGERLVQNGPDPLLVPRLALGRYLLQKLQLHGDKDFLIHAVTGERWTFSDVLRKSTSVAESLRALGLMTGEVVGMFTGNCMEFFLPILGAYYLGASIATFSPTSTVSELLHAMNISKPRIIFCSTDCVETLEKVVGQLPFLQTVVVLGATTSPRHVPFHSLIQHEPANFNSVDVDPEQHIAAILCSSGTTGLPKGVMLTATNVITCMEGLMSPVFGDLNASQTHLGVLPLFHSYGYLAQLASLSIGFTTILMPRFNEDLFLRSIQTYKVWTGPFKLVISYAISHYQSGLRPGLRHVPSVSRTGASKIRLLFIAPTLMVFLAKHPKVDLYDLRSVQEIWCGSAPLSPEVHKQVEKRLNVANIRQGYGMTETTMGVVNTPRGAVKYGSAGRLAPGTSAKVLDLKSGKPLGPNQKGELCFRSPLNMRGYCGNLKATLETVDDEGFVHSGDIGYYDEDCYFYIVDRVKELIKYKGHQVPPAEVESVLLKNPAIKDAAVVGLPDDLAGELPLAFVVRQPGSYISEGDIVKYVAEHISPHKRLHGGVRFIDAIPKTASGKILRRQLKTTFLTKSKL</sequence>
<evidence type="ECO:0000259" key="14">
    <source>
        <dbReference type="Pfam" id="PF00501"/>
    </source>
</evidence>
<dbReference type="InterPro" id="IPR020845">
    <property type="entry name" value="AMP-binding_CS"/>
</dbReference>
<name>A0A7R9CBB1_TIMCR</name>
<dbReference type="PANTHER" id="PTHR24096:SF423">
    <property type="entry name" value="GM05240P"/>
    <property type="match status" value="1"/>
</dbReference>
<evidence type="ECO:0000256" key="11">
    <source>
        <dbReference type="ARBA" id="ARBA00023262"/>
    </source>
</evidence>
<evidence type="ECO:0000313" key="16">
    <source>
        <dbReference type="EMBL" id="CAD7392268.1"/>
    </source>
</evidence>
<keyword evidence="6" id="KW-0460">Magnesium</keyword>
<evidence type="ECO:0000256" key="2">
    <source>
        <dbReference type="ARBA" id="ARBA00004275"/>
    </source>
</evidence>
<evidence type="ECO:0000256" key="1">
    <source>
        <dbReference type="ARBA" id="ARBA00001946"/>
    </source>
</evidence>
<comment type="similarity">
    <text evidence="3">Belongs to the ATP-dependent AMP-binding enzyme family.</text>
</comment>
<keyword evidence="9" id="KW-0576">Peroxisome</keyword>
<evidence type="ECO:0000256" key="8">
    <source>
        <dbReference type="ARBA" id="ARBA00023033"/>
    </source>
</evidence>
<dbReference type="GO" id="GO:0005777">
    <property type="term" value="C:peroxisome"/>
    <property type="evidence" value="ECO:0007669"/>
    <property type="project" value="UniProtKB-SubCell"/>
</dbReference>
<dbReference type="GO" id="GO:0016405">
    <property type="term" value="F:CoA-ligase activity"/>
    <property type="evidence" value="ECO:0007669"/>
    <property type="project" value="TreeGrafter"/>
</dbReference>
<dbReference type="InterPro" id="IPR000873">
    <property type="entry name" value="AMP-dep_synth/lig_dom"/>
</dbReference>
<dbReference type="EMBL" id="OC316515">
    <property type="protein sequence ID" value="CAD7392268.1"/>
    <property type="molecule type" value="Genomic_DNA"/>
</dbReference>
<evidence type="ECO:0000259" key="15">
    <source>
        <dbReference type="Pfam" id="PF13193"/>
    </source>
</evidence>
<comment type="catalytic activity">
    <reaction evidence="12">
        <text>firefly D-luciferin + ATP + O2 = firefly oxyluciferin + hnu + AMP + CO2 + diphosphate</text>
        <dbReference type="Rhea" id="RHEA:10732"/>
        <dbReference type="ChEBI" id="CHEBI:15379"/>
        <dbReference type="ChEBI" id="CHEBI:16526"/>
        <dbReference type="ChEBI" id="CHEBI:16792"/>
        <dbReference type="ChEBI" id="CHEBI:30212"/>
        <dbReference type="ChEBI" id="CHEBI:30616"/>
        <dbReference type="ChEBI" id="CHEBI:33019"/>
        <dbReference type="ChEBI" id="CHEBI:58038"/>
        <dbReference type="ChEBI" id="CHEBI:456215"/>
        <dbReference type="EC" id="1.13.12.7"/>
    </reaction>
</comment>
<accession>A0A7R9CBB1</accession>
<feature type="domain" description="AMP-binding enzyme C-terminal" evidence="15">
    <location>
        <begin position="509"/>
        <end position="585"/>
    </location>
</feature>
<dbReference type="AlphaFoldDB" id="A0A7R9CBB1"/>
<protein>
    <recommendedName>
        <fullName evidence="5">Luciferin 4-monooxygenase</fullName>
        <ecNumber evidence="4">1.13.12.7</ecNumber>
    </recommendedName>
</protein>
<comment type="subcellular location">
    <subcellularLocation>
        <location evidence="2">Peroxisome</location>
    </subcellularLocation>
</comment>
<dbReference type="Gene3D" id="3.40.50.980">
    <property type="match status" value="3"/>
</dbReference>
<evidence type="ECO:0000256" key="6">
    <source>
        <dbReference type="ARBA" id="ARBA00022842"/>
    </source>
</evidence>
<keyword evidence="11" id="KW-0599">Photoprotein</keyword>
<gene>
    <name evidence="16" type="ORF">TCEB3V08_LOCUS302</name>
</gene>
<feature type="domain" description="AMP-dependent synthetase/ligase" evidence="14">
    <location>
        <begin position="61"/>
        <end position="300"/>
    </location>
</feature>
<evidence type="ECO:0000256" key="12">
    <source>
        <dbReference type="ARBA" id="ARBA00048497"/>
    </source>
</evidence>
<evidence type="ECO:0000256" key="13">
    <source>
        <dbReference type="SAM" id="MobiDB-lite"/>
    </source>
</evidence>
<dbReference type="SUPFAM" id="SSF56801">
    <property type="entry name" value="Acetyl-CoA synthetase-like"/>
    <property type="match status" value="1"/>
</dbReference>
<dbReference type="PROSITE" id="PS00455">
    <property type="entry name" value="AMP_BINDING"/>
    <property type="match status" value="1"/>
</dbReference>
<dbReference type="Pfam" id="PF13193">
    <property type="entry name" value="AMP-binding_C"/>
    <property type="match status" value="1"/>
</dbReference>
<keyword evidence="7" id="KW-0560">Oxidoreductase</keyword>
<keyword evidence="8" id="KW-0503">Monooxygenase</keyword>
<dbReference type="EC" id="1.13.12.7" evidence="4"/>
<dbReference type="CDD" id="cd05911">
    <property type="entry name" value="Firefly_Luc_like"/>
    <property type="match status" value="1"/>
</dbReference>
<evidence type="ECO:0000256" key="5">
    <source>
        <dbReference type="ARBA" id="ARBA00019043"/>
    </source>
</evidence>
<evidence type="ECO:0000256" key="3">
    <source>
        <dbReference type="ARBA" id="ARBA00006432"/>
    </source>
</evidence>
<dbReference type="GO" id="GO:0004497">
    <property type="term" value="F:monooxygenase activity"/>
    <property type="evidence" value="ECO:0007669"/>
    <property type="project" value="UniProtKB-KW"/>
</dbReference>
<dbReference type="GO" id="GO:0008218">
    <property type="term" value="P:bioluminescence"/>
    <property type="evidence" value="ECO:0007669"/>
    <property type="project" value="UniProtKB-KW"/>
</dbReference>
<evidence type="ECO:0000256" key="9">
    <source>
        <dbReference type="ARBA" id="ARBA00023140"/>
    </source>
</evidence>
<evidence type="ECO:0000256" key="4">
    <source>
        <dbReference type="ARBA" id="ARBA00012532"/>
    </source>
</evidence>
<dbReference type="InterPro" id="IPR025110">
    <property type="entry name" value="AMP-bd_C"/>
</dbReference>
<dbReference type="PANTHER" id="PTHR24096">
    <property type="entry name" value="LONG-CHAIN-FATTY-ACID--COA LIGASE"/>
    <property type="match status" value="1"/>
</dbReference>
<dbReference type="Pfam" id="PF00501">
    <property type="entry name" value="AMP-binding"/>
    <property type="match status" value="2"/>
</dbReference>
<evidence type="ECO:0000256" key="10">
    <source>
        <dbReference type="ARBA" id="ARBA00023223"/>
    </source>
</evidence>
<dbReference type="Gene3D" id="3.30.300.30">
    <property type="match status" value="1"/>
</dbReference>
<dbReference type="InterPro" id="IPR045851">
    <property type="entry name" value="AMP-bd_C_sf"/>
</dbReference>
<feature type="domain" description="AMP-dependent synthetase/ligase" evidence="14">
    <location>
        <begin position="336"/>
        <end position="457"/>
    </location>
</feature>
<evidence type="ECO:0000256" key="7">
    <source>
        <dbReference type="ARBA" id="ARBA00023002"/>
    </source>
</evidence>
<dbReference type="FunFam" id="3.30.300.30:FF:000007">
    <property type="entry name" value="4-coumarate--CoA ligase 2"/>
    <property type="match status" value="1"/>
</dbReference>
<organism evidence="16">
    <name type="scientific">Timema cristinae</name>
    <name type="common">Walking stick</name>
    <dbReference type="NCBI Taxonomy" id="61476"/>
    <lineage>
        <taxon>Eukaryota</taxon>
        <taxon>Metazoa</taxon>
        <taxon>Ecdysozoa</taxon>
        <taxon>Arthropoda</taxon>
        <taxon>Hexapoda</taxon>
        <taxon>Insecta</taxon>
        <taxon>Pterygota</taxon>
        <taxon>Neoptera</taxon>
        <taxon>Polyneoptera</taxon>
        <taxon>Phasmatodea</taxon>
        <taxon>Timematodea</taxon>
        <taxon>Timematoidea</taxon>
        <taxon>Timematidae</taxon>
        <taxon>Timema</taxon>
    </lineage>
</organism>
<feature type="region of interest" description="Disordered" evidence="13">
    <location>
        <begin position="1"/>
        <end position="20"/>
    </location>
</feature>
<reference evidence="16" key="1">
    <citation type="submission" date="2020-11" db="EMBL/GenBank/DDBJ databases">
        <authorList>
            <person name="Tran Van P."/>
        </authorList>
    </citation>
    <scope>NUCLEOTIDE SEQUENCE</scope>
</reference>
<comment type="cofactor">
    <cofactor evidence="1">
        <name>Mg(2+)</name>
        <dbReference type="ChEBI" id="CHEBI:18420"/>
    </cofactor>
</comment>